<accession>A0ABD1WQ65</accession>
<gene>
    <name evidence="1" type="ORF">Fot_12348</name>
</gene>
<dbReference type="Proteomes" id="UP001604277">
    <property type="component" value="Unassembled WGS sequence"/>
</dbReference>
<sequence length="105" mass="11775">MARLPPTVPYVQDSAAMVATQPTFPPPPSSAYGGDPYSNGVHVPVYVNSPMNQVINGIPYPYPPEYHMMEHVQSWPSSQFPFPHYNPYLENGYIPQGIPQRQVVF</sequence>
<reference evidence="2" key="1">
    <citation type="submission" date="2024-07" db="EMBL/GenBank/DDBJ databases">
        <title>Two chromosome-level genome assemblies of Korean endemic species Abeliophyllum distichum and Forsythia ovata (Oleaceae).</title>
        <authorList>
            <person name="Jang H."/>
        </authorList>
    </citation>
    <scope>NUCLEOTIDE SEQUENCE [LARGE SCALE GENOMIC DNA]</scope>
</reference>
<proteinExistence type="predicted"/>
<keyword evidence="2" id="KW-1185">Reference proteome</keyword>
<evidence type="ECO:0000313" key="2">
    <source>
        <dbReference type="Proteomes" id="UP001604277"/>
    </source>
</evidence>
<name>A0ABD1WQ65_9LAMI</name>
<organism evidence="1 2">
    <name type="scientific">Forsythia ovata</name>
    <dbReference type="NCBI Taxonomy" id="205694"/>
    <lineage>
        <taxon>Eukaryota</taxon>
        <taxon>Viridiplantae</taxon>
        <taxon>Streptophyta</taxon>
        <taxon>Embryophyta</taxon>
        <taxon>Tracheophyta</taxon>
        <taxon>Spermatophyta</taxon>
        <taxon>Magnoliopsida</taxon>
        <taxon>eudicotyledons</taxon>
        <taxon>Gunneridae</taxon>
        <taxon>Pentapetalae</taxon>
        <taxon>asterids</taxon>
        <taxon>lamiids</taxon>
        <taxon>Lamiales</taxon>
        <taxon>Oleaceae</taxon>
        <taxon>Forsythieae</taxon>
        <taxon>Forsythia</taxon>
    </lineage>
</organism>
<dbReference type="EMBL" id="JBFOLJ010000003">
    <property type="protein sequence ID" value="KAL2550818.1"/>
    <property type="molecule type" value="Genomic_DNA"/>
</dbReference>
<protein>
    <submittedName>
        <fullName evidence="1">B3 domain-containing transcription factor ABI3-like</fullName>
    </submittedName>
</protein>
<evidence type="ECO:0000313" key="1">
    <source>
        <dbReference type="EMBL" id="KAL2550818.1"/>
    </source>
</evidence>
<dbReference type="AlphaFoldDB" id="A0ABD1WQ65"/>
<comment type="caution">
    <text evidence="1">The sequence shown here is derived from an EMBL/GenBank/DDBJ whole genome shotgun (WGS) entry which is preliminary data.</text>
</comment>